<evidence type="ECO:0000256" key="3">
    <source>
        <dbReference type="SAM" id="MobiDB-lite"/>
    </source>
</evidence>
<dbReference type="CDD" id="cd09568">
    <property type="entry name" value="SAM_liprin-alpha1_2_3_4_repeat3"/>
    <property type="match status" value="1"/>
</dbReference>
<reference evidence="5" key="2">
    <citation type="submission" date="2025-08" db="UniProtKB">
        <authorList>
            <consortium name="Ensembl"/>
        </authorList>
    </citation>
    <scope>IDENTIFICATION</scope>
</reference>
<evidence type="ECO:0000313" key="6">
    <source>
        <dbReference type="Proteomes" id="UP000314982"/>
    </source>
</evidence>
<dbReference type="Proteomes" id="UP000314982">
    <property type="component" value="Unassembled WGS sequence"/>
</dbReference>
<dbReference type="Pfam" id="PF07647">
    <property type="entry name" value="SAM_2"/>
    <property type="match status" value="1"/>
</dbReference>
<dbReference type="STRING" id="62062.ENSHHUP00000084318"/>
<dbReference type="PANTHER" id="PTHR12587">
    <property type="entry name" value="LAR INTERACTING PROTEIN LIP -RELATED PROTEIN"/>
    <property type="match status" value="1"/>
</dbReference>
<dbReference type="SMART" id="SM00454">
    <property type="entry name" value="SAM"/>
    <property type="match status" value="2"/>
</dbReference>
<dbReference type="Gene3D" id="1.10.150.50">
    <property type="entry name" value="Transcription Factor, Ets-1"/>
    <property type="match status" value="2"/>
</dbReference>
<dbReference type="InterPro" id="IPR029515">
    <property type="entry name" value="Liprin"/>
</dbReference>
<feature type="domain" description="SAM" evidence="4">
    <location>
        <begin position="9"/>
        <end position="53"/>
    </location>
</feature>
<dbReference type="SUPFAM" id="SSF47769">
    <property type="entry name" value="SAM/Pointed domain"/>
    <property type="match status" value="2"/>
</dbReference>
<dbReference type="GO" id="GO:0050808">
    <property type="term" value="P:synapse organization"/>
    <property type="evidence" value="ECO:0007669"/>
    <property type="project" value="TreeGrafter"/>
</dbReference>
<keyword evidence="6" id="KW-1185">Reference proteome</keyword>
<evidence type="ECO:0000256" key="2">
    <source>
        <dbReference type="ARBA" id="ARBA00023054"/>
    </source>
</evidence>
<dbReference type="PANTHER" id="PTHR12587:SF6">
    <property type="entry name" value="LIPRIN-ALPHA-2"/>
    <property type="match status" value="1"/>
</dbReference>
<dbReference type="InterPro" id="IPR037622">
    <property type="entry name" value="LIP-1_SAM_3"/>
</dbReference>
<keyword evidence="1" id="KW-0677">Repeat</keyword>
<evidence type="ECO:0000256" key="1">
    <source>
        <dbReference type="ARBA" id="ARBA00022737"/>
    </source>
</evidence>
<dbReference type="Pfam" id="PF00536">
    <property type="entry name" value="SAM_1"/>
    <property type="match status" value="1"/>
</dbReference>
<dbReference type="PROSITE" id="PS50105">
    <property type="entry name" value="SAM_DOMAIN"/>
    <property type="match status" value="2"/>
</dbReference>
<keyword evidence="2" id="KW-0175">Coiled coil</keyword>
<dbReference type="CDD" id="cd09565">
    <property type="entry name" value="SAM_liprin-alpha1_2_3_4_repeat2"/>
    <property type="match status" value="1"/>
</dbReference>
<dbReference type="InterPro" id="IPR001660">
    <property type="entry name" value="SAM"/>
</dbReference>
<dbReference type="GO" id="GO:0048786">
    <property type="term" value="C:presynaptic active zone"/>
    <property type="evidence" value="ECO:0007669"/>
    <property type="project" value="TreeGrafter"/>
</dbReference>
<organism evidence="5 6">
    <name type="scientific">Hucho hucho</name>
    <name type="common">huchen</name>
    <dbReference type="NCBI Taxonomy" id="62062"/>
    <lineage>
        <taxon>Eukaryota</taxon>
        <taxon>Metazoa</taxon>
        <taxon>Chordata</taxon>
        <taxon>Craniata</taxon>
        <taxon>Vertebrata</taxon>
        <taxon>Euteleostomi</taxon>
        <taxon>Actinopterygii</taxon>
        <taxon>Neopterygii</taxon>
        <taxon>Teleostei</taxon>
        <taxon>Protacanthopterygii</taxon>
        <taxon>Salmoniformes</taxon>
        <taxon>Salmonidae</taxon>
        <taxon>Salmoninae</taxon>
        <taxon>Hucho</taxon>
    </lineage>
</organism>
<dbReference type="Ensembl" id="ENSHHUT00000086959.1">
    <property type="protein sequence ID" value="ENSHHUP00000084318.1"/>
    <property type="gene ID" value="ENSHHUG00000048900.1"/>
</dbReference>
<evidence type="ECO:0000259" key="4">
    <source>
        <dbReference type="PROSITE" id="PS50105"/>
    </source>
</evidence>
<feature type="domain" description="SAM" evidence="4">
    <location>
        <begin position="82"/>
        <end position="151"/>
    </location>
</feature>
<name>A0A4W5REB5_9TELE</name>
<reference evidence="6" key="1">
    <citation type="submission" date="2018-06" db="EMBL/GenBank/DDBJ databases">
        <title>Genome assembly of Danube salmon.</title>
        <authorList>
            <person name="Macqueen D.J."/>
            <person name="Gundappa M.K."/>
        </authorList>
    </citation>
    <scope>NUCLEOTIDE SEQUENCE [LARGE SCALE GENOMIC DNA]</scope>
</reference>
<sequence length="238" mass="27310">MNHEWIGNEWLPSLGLPQYRSYFMECLVDARMLDHLTKKDLRVHLKMVDSFHRHGKILCLWPNTHVVFTVIPRMCAPDVLVWSNERVIRWVQSIGLKDYANILLESGVHGALVALDDNFDHTSLALLIQIPNQSTQARQILEREYNNLLALGTERRLDEVSDSYNDLRGPSWRRQFPPRDVHGISMMPGSAETLPAGFRVTTGSHSRRLPPEGELPHRPPAWPRPPKVDLTIKLEPPV</sequence>
<reference evidence="5" key="3">
    <citation type="submission" date="2025-09" db="UniProtKB">
        <authorList>
            <consortium name="Ensembl"/>
        </authorList>
    </citation>
    <scope>IDENTIFICATION</scope>
</reference>
<dbReference type="GeneTree" id="ENSGT01050000244900"/>
<protein>
    <recommendedName>
        <fullName evidence="4">SAM domain-containing protein</fullName>
    </recommendedName>
</protein>
<dbReference type="InterPro" id="IPR013761">
    <property type="entry name" value="SAM/pointed_sf"/>
</dbReference>
<dbReference type="FunFam" id="1.10.150.50:FF:000004">
    <property type="entry name" value="PTPRF interacting protein alpha 1"/>
    <property type="match status" value="1"/>
</dbReference>
<dbReference type="AlphaFoldDB" id="A0A4W5REB5"/>
<accession>A0A4W5REB5</accession>
<evidence type="ECO:0000313" key="5">
    <source>
        <dbReference type="Ensembl" id="ENSHHUP00000084318.1"/>
    </source>
</evidence>
<dbReference type="InterPro" id="IPR037621">
    <property type="entry name" value="LIP-1_SAM_2"/>
</dbReference>
<feature type="region of interest" description="Disordered" evidence="3">
    <location>
        <begin position="202"/>
        <end position="230"/>
    </location>
</feature>
<proteinExistence type="predicted"/>